<dbReference type="InterPro" id="IPR042099">
    <property type="entry name" value="ANL_N_sf"/>
</dbReference>
<evidence type="ECO:0000256" key="5">
    <source>
        <dbReference type="ARBA" id="ARBA00023194"/>
    </source>
</evidence>
<dbReference type="SMART" id="SM00824">
    <property type="entry name" value="PKS_TE"/>
    <property type="match status" value="1"/>
</dbReference>
<dbReference type="InterPro" id="IPR020802">
    <property type="entry name" value="TesA-like"/>
</dbReference>
<dbReference type="Pfam" id="PF00501">
    <property type="entry name" value="AMP-binding"/>
    <property type="match status" value="1"/>
</dbReference>
<evidence type="ECO:0000313" key="8">
    <source>
        <dbReference type="Proteomes" id="UP000634780"/>
    </source>
</evidence>
<evidence type="ECO:0000256" key="3">
    <source>
        <dbReference type="ARBA" id="ARBA00022553"/>
    </source>
</evidence>
<dbReference type="Pfam" id="PF00550">
    <property type="entry name" value="PP-binding"/>
    <property type="match status" value="1"/>
</dbReference>
<dbReference type="CDD" id="cd19543">
    <property type="entry name" value="DCL_NRPS"/>
    <property type="match status" value="1"/>
</dbReference>
<evidence type="ECO:0000313" key="7">
    <source>
        <dbReference type="EMBL" id="MBJ3811225.1"/>
    </source>
</evidence>
<dbReference type="InterPro" id="IPR001031">
    <property type="entry name" value="Thioesterase"/>
</dbReference>
<accession>A0ABS0XDC9</accession>
<organism evidence="7 8">
    <name type="scientific">Streptomyces flavofungini</name>
    <dbReference type="NCBI Taxonomy" id="68200"/>
    <lineage>
        <taxon>Bacteria</taxon>
        <taxon>Bacillati</taxon>
        <taxon>Actinomycetota</taxon>
        <taxon>Actinomycetes</taxon>
        <taxon>Kitasatosporales</taxon>
        <taxon>Streptomycetaceae</taxon>
        <taxon>Streptomyces</taxon>
    </lineage>
</organism>
<dbReference type="InterPro" id="IPR009081">
    <property type="entry name" value="PP-bd_ACP"/>
</dbReference>
<dbReference type="InterPro" id="IPR020806">
    <property type="entry name" value="PKS_PP-bd"/>
</dbReference>
<keyword evidence="3" id="KW-0597">Phosphoprotein</keyword>
<dbReference type="SUPFAM" id="SSF52777">
    <property type="entry name" value="CoA-dependent acyltransferases"/>
    <property type="match status" value="4"/>
</dbReference>
<dbReference type="InterPro" id="IPR029058">
    <property type="entry name" value="AB_hydrolase_fold"/>
</dbReference>
<dbReference type="NCBIfam" id="TIGR01733">
    <property type="entry name" value="AA-adenyl-dom"/>
    <property type="match status" value="1"/>
</dbReference>
<reference evidence="7 8" key="1">
    <citation type="submission" date="2020-12" db="EMBL/GenBank/DDBJ databases">
        <title>Streptomyces typhae sp. nov., a novel endophytic actinomycete isolated from the root of cattail pollen (Typha angustifolia L.).</title>
        <authorList>
            <person name="Peng C."/>
            <person name="Liu C."/>
        </authorList>
    </citation>
    <scope>NUCLEOTIDE SEQUENCE [LARGE SCALE GENOMIC DNA]</scope>
    <source>
        <strain evidence="7 8">JCM 4753</strain>
    </source>
</reference>
<dbReference type="EMBL" id="JAEKOZ010000024">
    <property type="protein sequence ID" value="MBJ3811225.1"/>
    <property type="molecule type" value="Genomic_DNA"/>
</dbReference>
<keyword evidence="4" id="KW-0677">Repeat</keyword>
<name>A0ABS0XDC9_9ACTN</name>
<gene>
    <name evidence="7" type="ORF">JGB26_29735</name>
</gene>
<dbReference type="PANTHER" id="PTHR45527:SF1">
    <property type="entry name" value="FATTY ACID SYNTHASE"/>
    <property type="match status" value="1"/>
</dbReference>
<comment type="caution">
    <text evidence="7">The sequence shown here is derived from an EMBL/GenBank/DDBJ whole genome shotgun (WGS) entry which is preliminary data.</text>
</comment>
<evidence type="ECO:0000256" key="2">
    <source>
        <dbReference type="ARBA" id="ARBA00022450"/>
    </source>
</evidence>
<dbReference type="Proteomes" id="UP000634780">
    <property type="component" value="Unassembled WGS sequence"/>
</dbReference>
<comment type="cofactor">
    <cofactor evidence="1">
        <name>pantetheine 4'-phosphate</name>
        <dbReference type="ChEBI" id="CHEBI:47942"/>
    </cofactor>
</comment>
<dbReference type="InterPro" id="IPR045851">
    <property type="entry name" value="AMP-bd_C_sf"/>
</dbReference>
<dbReference type="Gene3D" id="3.40.50.12780">
    <property type="entry name" value="N-terminal domain of ligase-like"/>
    <property type="match status" value="1"/>
</dbReference>
<feature type="non-terminal residue" evidence="7">
    <location>
        <position position="1"/>
    </location>
</feature>
<dbReference type="SMART" id="SM00823">
    <property type="entry name" value="PKS_PP"/>
    <property type="match status" value="1"/>
</dbReference>
<dbReference type="Gene3D" id="3.30.559.10">
    <property type="entry name" value="Chloramphenicol acetyltransferase-like domain"/>
    <property type="match status" value="2"/>
</dbReference>
<dbReference type="InterPro" id="IPR020845">
    <property type="entry name" value="AMP-binding_CS"/>
</dbReference>
<dbReference type="InterPro" id="IPR036736">
    <property type="entry name" value="ACP-like_sf"/>
</dbReference>
<dbReference type="InterPro" id="IPR023213">
    <property type="entry name" value="CAT-like_dom_sf"/>
</dbReference>
<keyword evidence="8" id="KW-1185">Reference proteome</keyword>
<evidence type="ECO:0000256" key="1">
    <source>
        <dbReference type="ARBA" id="ARBA00001957"/>
    </source>
</evidence>
<dbReference type="RefSeq" id="WP_198897911.1">
    <property type="nucleotide sequence ID" value="NZ_JAEKOZ010000024.1"/>
</dbReference>
<dbReference type="InterPro" id="IPR025110">
    <property type="entry name" value="AMP-bd_C"/>
</dbReference>
<evidence type="ECO:0000256" key="4">
    <source>
        <dbReference type="ARBA" id="ARBA00022737"/>
    </source>
</evidence>
<dbReference type="Gene3D" id="3.30.559.30">
    <property type="entry name" value="Nonribosomal peptide synthetase, condensation domain"/>
    <property type="match status" value="2"/>
</dbReference>
<dbReference type="SUPFAM" id="SSF47336">
    <property type="entry name" value="ACP-like"/>
    <property type="match status" value="1"/>
</dbReference>
<keyword evidence="2" id="KW-0596">Phosphopantetheine</keyword>
<sequence length="1802" mass="191846">ELEGGGLGFAPLLPVAEYLLELGGGIDRFTMSTVVDLPQGIDEAGLVATLGAVVDRHDMLRSRLVPGGFDITAPGTVDIAGLVQRVPCDGRWDEEWLRRAAGELDTATGKLNPSDGVMAQFVWFDAGAGHAGRLMVVLHHFVIDGVSWRILLPDFAAAWEQVRAGKTPVLAEVGTSVRRWSHALVEEAAGSARAAELPLWRSQVEGPDPLLGSRPLDPAIDVGSTVRRLTVHLPAPVTETLLTTLPAAFHGGVNDGLLTALALAVARWRDARGVDERSLLVKLEGHGREETAAPGADLSRTVGWFTSIFPVRLDVAGLDLDDALDGGTAAGTAVKAVKEQLQAIPDKGIGYGLLRYLNPDTAEVLRRHDTGQISFNYLGRFSTTDMPEHLRGLGWTSAPGTDELIAAPADMPAMASLEINAVVSDTADGPRLTAVFGAPEGVLSPVEVQELADLWVNALEGLARHAAADDAGGLTPSDISLIPVRQSEIEAWERQYPGVTDIWPLTPLQSGLLFQSLLAGAAYDPYHVQVQYHVSGVVDPARMRAAGQALLDRYANLRTAFATRASGDRVQLVLEDVALPWHEADLRDLGADERAEELARFLAADQAARFDPATPPLLRLSLVLTGPEAAELVLTSHHALLDGWSLGLLMQDLLRLYHSGTDDSVLPRLRGGYRDFLAWLSDQDDEASARAWATALDGVDEPTLVAPQDTGSAEAPGQAAELAVPLPLDTSRELSRRAAELGVTLNTLVQGAWAVVVGCLTGRSDVVFGTTVSGRPPAIPGVEDMVGLFINTLPVRVRMSPWDSLGKVLTDLQNSQADLLDHHHYGLAGIQRAVSMSTLFDTVTVFESYPVDSGSIAGTEATGGLAVDAARTENGTHYSLGIAAVADPDLRLVMQYQPDLFERSEADRVVGQLVRVLQQLADDPHVPVGRVTMTSTAAAAPEPTAPELTIPELFARQVAARPDATAVTSEGTTLTYGELDRRVDQLAYALTQRGIGPESVVAVALRRSPELAVTILAVARAGAAYLPIDVAYPAERIAYTIEDSGARLAVTDATTTTVLAGHGLDELRVDQLPADPTGTPDLPDVGLDHTAYVIYTSGSTGRPKGVAVTHRGVAAVVEAHVERLAVTPDSRMLQHASPSFDVSLAELFTALLSGASVVLADRERLAAGAPLAETIAAHGVTHAMIPPALLAAMPADSLATVVSLVVGGEMTPPELVAAFAPGRRMVNIYGPTETTICATMSAPLVADGSPLSIGRAIVNTQVHVLDAALRPVPTGVPGELYIAGSGLARGYVGRQALTAERFVASPFGGPGERMYRTGDVVRQTPTGDLLFLGRVDDQVKIRGFRIELGEIDAALRAHPEVERAATVVDDRPGDRRLVAYVVPVGEPTDARATATDEELLARLRDHLRERLPNHMVPSAVMLIDKLPVTPNGKLDKKMLPAPDYAGGSTGRAPRTAREEGLCRLFGEVLGLDRVGIDDSFFTLGGHSLLVTRLMASVRTEYGVDLPIRVVFESPTVAELASCLDRLEAGGGSYESADPFAPLLPIRTGTAAREPLWFVQSGGGTCWPYLGFAARLPRDREIYGLQAKGFHRGTPLPGSIEDMVADYVAELLAVQPEGPYHLVGYSIGGTLAHAIAAELQRRGHEVALLALLDSVPSADLAGGDEPPSGDEFRTYFREQLSGLAGVGSADNTDSADNAEQYEEFVENAVSVFANQARLMAGFTSPVYRGDVLFFRAVPKPEESFTERWLPFVQGEIRQHDIETTHDEMYLPGPAADICRILSRELAGDGPGERRTGKSEGDQS</sequence>
<dbReference type="Pfam" id="PF00668">
    <property type="entry name" value="Condensation"/>
    <property type="match status" value="2"/>
</dbReference>
<dbReference type="SUPFAM" id="SSF56801">
    <property type="entry name" value="Acetyl-CoA synthetase-like"/>
    <property type="match status" value="1"/>
</dbReference>
<evidence type="ECO:0000259" key="6">
    <source>
        <dbReference type="PROSITE" id="PS50075"/>
    </source>
</evidence>
<dbReference type="InterPro" id="IPR001242">
    <property type="entry name" value="Condensation_dom"/>
</dbReference>
<dbReference type="NCBIfam" id="TIGR01720">
    <property type="entry name" value="NRPS-para261"/>
    <property type="match status" value="1"/>
</dbReference>
<dbReference type="Gene3D" id="3.40.50.1820">
    <property type="entry name" value="alpha/beta hydrolase"/>
    <property type="match status" value="1"/>
</dbReference>
<dbReference type="SUPFAM" id="SSF53474">
    <property type="entry name" value="alpha/beta-Hydrolases"/>
    <property type="match status" value="1"/>
</dbReference>
<keyword evidence="5" id="KW-0045">Antibiotic biosynthesis</keyword>
<dbReference type="InterPro" id="IPR000873">
    <property type="entry name" value="AMP-dep_synth/lig_dom"/>
</dbReference>
<protein>
    <submittedName>
        <fullName evidence="7">Amino acid adenylation domain-containing protein</fullName>
    </submittedName>
</protein>
<dbReference type="PANTHER" id="PTHR45527">
    <property type="entry name" value="NONRIBOSOMAL PEPTIDE SYNTHETASE"/>
    <property type="match status" value="1"/>
</dbReference>
<dbReference type="PROSITE" id="PS00455">
    <property type="entry name" value="AMP_BINDING"/>
    <property type="match status" value="1"/>
</dbReference>
<feature type="domain" description="Carrier" evidence="6">
    <location>
        <begin position="1452"/>
        <end position="1527"/>
    </location>
</feature>
<dbReference type="InterPro" id="IPR010071">
    <property type="entry name" value="AA_adenyl_dom"/>
</dbReference>
<dbReference type="Pfam" id="PF13193">
    <property type="entry name" value="AMP-binding_C"/>
    <property type="match status" value="1"/>
</dbReference>
<dbReference type="InterPro" id="IPR010060">
    <property type="entry name" value="NRPS_synth"/>
</dbReference>
<proteinExistence type="predicted"/>
<dbReference type="Gene3D" id="3.30.300.30">
    <property type="match status" value="1"/>
</dbReference>
<dbReference type="Pfam" id="PF00975">
    <property type="entry name" value="Thioesterase"/>
    <property type="match status" value="1"/>
</dbReference>
<dbReference type="PROSITE" id="PS50075">
    <property type="entry name" value="CARRIER"/>
    <property type="match status" value="1"/>
</dbReference>